<dbReference type="Pfam" id="PF00877">
    <property type="entry name" value="NLPC_P60"/>
    <property type="match status" value="1"/>
</dbReference>
<protein>
    <submittedName>
        <fullName evidence="6">NlpC/P60 family protein</fullName>
    </submittedName>
</protein>
<dbReference type="Proteomes" id="UP000243657">
    <property type="component" value="Unassembled WGS sequence"/>
</dbReference>
<dbReference type="PROSITE" id="PS51935">
    <property type="entry name" value="NLPC_P60"/>
    <property type="match status" value="1"/>
</dbReference>
<evidence type="ECO:0000313" key="6">
    <source>
        <dbReference type="EMBL" id="OZG53679.1"/>
    </source>
</evidence>
<dbReference type="InterPro" id="IPR038765">
    <property type="entry name" value="Papain-like_cys_pep_sf"/>
</dbReference>
<evidence type="ECO:0000256" key="3">
    <source>
        <dbReference type="ARBA" id="ARBA00022801"/>
    </source>
</evidence>
<comment type="caution">
    <text evidence="6">The sequence shown here is derived from an EMBL/GenBank/DDBJ whole genome shotgun (WGS) entry which is preliminary data.</text>
</comment>
<keyword evidence="2" id="KW-0645">Protease</keyword>
<dbReference type="SUPFAM" id="SSF54001">
    <property type="entry name" value="Cysteine proteinases"/>
    <property type="match status" value="1"/>
</dbReference>
<dbReference type="GO" id="GO:0006508">
    <property type="term" value="P:proteolysis"/>
    <property type="evidence" value="ECO:0007669"/>
    <property type="project" value="UniProtKB-KW"/>
</dbReference>
<feature type="domain" description="NlpC/P60" evidence="5">
    <location>
        <begin position="250"/>
        <end position="364"/>
    </location>
</feature>
<keyword evidence="3" id="KW-0378">Hydrolase</keyword>
<sequence>MHALNRPQYGMLGDTRHEGCPKGKTVLSTGKHRVSSASAPVTPFNTQNAFVKASRLARQHMTLVKAGTIAVSSLLVMALAHSAAPTFATATGSDAATGLSVSRSSSRADLTAEVATINYVQGEEWDLSADSSSVNITYQMTDEQKSARESLIQTYNAGQTAFGSTGSASDASRAALSAAMNNASIHLQDESTAVDTYNADIASLKETIAKVQSEQASAVAAAAAASRAATANAGSSSSSSSSSVDVGTATGTAADLINYAMSFVGTPYLWGGTTTAGWDCSGFTSYVFRKFGINLPRTSGAQATVGTPVASLAEAQPGDIIANGTHAAIYIGNGKVVNALNSNLGTKVTNMSVFTGGYSIRRVL</sequence>
<reference evidence="6 7" key="1">
    <citation type="journal article" date="2017" name="BMC Genomics">
        <title>Comparative genomic and phylogenomic analyses of the Bifidobacteriaceae family.</title>
        <authorList>
            <person name="Lugli G.A."/>
            <person name="Milani C."/>
            <person name="Turroni F."/>
            <person name="Duranti S."/>
            <person name="Mancabelli L."/>
            <person name="Mangifesta M."/>
            <person name="Ferrario C."/>
            <person name="Modesto M."/>
            <person name="Mattarelli P."/>
            <person name="Jiri K."/>
            <person name="van Sinderen D."/>
            <person name="Ventura M."/>
        </authorList>
    </citation>
    <scope>NUCLEOTIDE SEQUENCE [LARGE SCALE GENOMIC DNA]</scope>
    <source>
        <strain evidence="6 7">DSM 24762</strain>
    </source>
</reference>
<accession>A0A261F3H2</accession>
<dbReference type="AlphaFoldDB" id="A0A261F3H2"/>
<dbReference type="PANTHER" id="PTHR47053">
    <property type="entry name" value="MUREIN DD-ENDOPEPTIDASE MEPH-RELATED"/>
    <property type="match status" value="1"/>
</dbReference>
<name>A0A261F3H2_9BIFI</name>
<dbReference type="GO" id="GO:0008234">
    <property type="term" value="F:cysteine-type peptidase activity"/>
    <property type="evidence" value="ECO:0007669"/>
    <property type="project" value="UniProtKB-KW"/>
</dbReference>
<evidence type="ECO:0000256" key="1">
    <source>
        <dbReference type="ARBA" id="ARBA00007074"/>
    </source>
</evidence>
<dbReference type="PANTHER" id="PTHR47053:SF1">
    <property type="entry name" value="MUREIN DD-ENDOPEPTIDASE MEPH-RELATED"/>
    <property type="match status" value="1"/>
</dbReference>
<organism evidence="6 7">
    <name type="scientific">Alloscardovia macacae</name>
    <dbReference type="NCBI Taxonomy" id="1160091"/>
    <lineage>
        <taxon>Bacteria</taxon>
        <taxon>Bacillati</taxon>
        <taxon>Actinomycetota</taxon>
        <taxon>Actinomycetes</taxon>
        <taxon>Bifidobacteriales</taxon>
        <taxon>Bifidobacteriaceae</taxon>
        <taxon>Alloscardovia</taxon>
    </lineage>
</organism>
<keyword evidence="4" id="KW-0788">Thiol protease</keyword>
<proteinExistence type="inferred from homology"/>
<evidence type="ECO:0000256" key="4">
    <source>
        <dbReference type="ARBA" id="ARBA00022807"/>
    </source>
</evidence>
<evidence type="ECO:0000313" key="7">
    <source>
        <dbReference type="Proteomes" id="UP000243657"/>
    </source>
</evidence>
<keyword evidence="7" id="KW-1185">Reference proteome</keyword>
<comment type="similarity">
    <text evidence="1">Belongs to the peptidase C40 family.</text>
</comment>
<gene>
    <name evidence="6" type="ORF">ALMA_1244</name>
</gene>
<evidence type="ECO:0000259" key="5">
    <source>
        <dbReference type="PROSITE" id="PS51935"/>
    </source>
</evidence>
<dbReference type="InterPro" id="IPR000064">
    <property type="entry name" value="NLP_P60_dom"/>
</dbReference>
<evidence type="ECO:0000256" key="2">
    <source>
        <dbReference type="ARBA" id="ARBA00022670"/>
    </source>
</evidence>
<dbReference type="InterPro" id="IPR051202">
    <property type="entry name" value="Peptidase_C40"/>
</dbReference>
<dbReference type="Gene3D" id="3.90.1720.10">
    <property type="entry name" value="endopeptidase domain like (from Nostoc punctiforme)"/>
    <property type="match status" value="1"/>
</dbReference>
<dbReference type="EMBL" id="MWWT01000008">
    <property type="protein sequence ID" value="OZG53679.1"/>
    <property type="molecule type" value="Genomic_DNA"/>
</dbReference>